<feature type="compositionally biased region" description="Acidic residues" evidence="1">
    <location>
        <begin position="172"/>
        <end position="183"/>
    </location>
</feature>
<evidence type="ECO:0000313" key="4">
    <source>
        <dbReference type="WBParaSite" id="scf7180000420784.g5731"/>
    </source>
</evidence>
<keyword evidence="3" id="KW-1185">Reference proteome</keyword>
<dbReference type="Proteomes" id="UP000887560">
    <property type="component" value="Unplaced"/>
</dbReference>
<feature type="signal peptide" evidence="2">
    <location>
        <begin position="1"/>
        <end position="20"/>
    </location>
</feature>
<proteinExistence type="predicted"/>
<dbReference type="AlphaFoldDB" id="A0A915NTE7"/>
<reference evidence="4" key="1">
    <citation type="submission" date="2022-11" db="UniProtKB">
        <authorList>
            <consortium name="WormBaseParasite"/>
        </authorList>
    </citation>
    <scope>IDENTIFICATION</scope>
</reference>
<feature type="chain" id="PRO_5037310794" evidence="2">
    <location>
        <begin position="21"/>
        <end position="183"/>
    </location>
</feature>
<evidence type="ECO:0000313" key="3">
    <source>
        <dbReference type="Proteomes" id="UP000887560"/>
    </source>
</evidence>
<accession>A0A915NTE7</accession>
<evidence type="ECO:0000256" key="1">
    <source>
        <dbReference type="SAM" id="MobiDB-lite"/>
    </source>
</evidence>
<keyword evidence="2" id="KW-0732">Signal</keyword>
<dbReference type="WBParaSite" id="scf7180000420784.g5731">
    <property type="protein sequence ID" value="scf7180000420784.g5731"/>
    <property type="gene ID" value="scf7180000420784.g5731"/>
</dbReference>
<feature type="region of interest" description="Disordered" evidence="1">
    <location>
        <begin position="163"/>
        <end position="183"/>
    </location>
</feature>
<sequence>MFKILIPILFCYNFLHYAIAQERQFFLKINATVSNSNVYQRDPNHEYKSFCVRMYCVIAGGNRNLIRRGQYGRFTEKFYVPNNNDISVRLPNECNLNHPITFLVTHMMDKYREKERNCFANGGVVNENSHNNWPQISKHIERFPNTQYAEGTINIEYFTQHSLNGAPHSESEPTEEGEPSESD</sequence>
<name>A0A915NTE7_9BILA</name>
<organism evidence="3 4">
    <name type="scientific">Meloidogyne floridensis</name>
    <dbReference type="NCBI Taxonomy" id="298350"/>
    <lineage>
        <taxon>Eukaryota</taxon>
        <taxon>Metazoa</taxon>
        <taxon>Ecdysozoa</taxon>
        <taxon>Nematoda</taxon>
        <taxon>Chromadorea</taxon>
        <taxon>Rhabditida</taxon>
        <taxon>Tylenchina</taxon>
        <taxon>Tylenchomorpha</taxon>
        <taxon>Tylenchoidea</taxon>
        <taxon>Meloidogynidae</taxon>
        <taxon>Meloidogyninae</taxon>
        <taxon>Meloidogyne</taxon>
    </lineage>
</organism>
<evidence type="ECO:0000256" key="2">
    <source>
        <dbReference type="SAM" id="SignalP"/>
    </source>
</evidence>
<protein>
    <submittedName>
        <fullName evidence="4">Uncharacterized protein</fullName>
    </submittedName>
</protein>